<dbReference type="InParanoid" id="E5R4G9"/>
<dbReference type="GO" id="GO:0001228">
    <property type="term" value="F:DNA-binding transcription activator activity, RNA polymerase II-specific"/>
    <property type="evidence" value="ECO:0007669"/>
    <property type="project" value="TreeGrafter"/>
</dbReference>
<evidence type="ECO:0000256" key="2">
    <source>
        <dbReference type="ARBA" id="ARBA00023015"/>
    </source>
</evidence>
<organism evidence="10">
    <name type="scientific">Leptosphaeria maculans (strain JN3 / isolate v23.1.3 / race Av1-4-5-6-7-8)</name>
    <name type="common">Blackleg fungus</name>
    <name type="synonym">Phoma lingam</name>
    <dbReference type="NCBI Taxonomy" id="985895"/>
    <lineage>
        <taxon>Eukaryota</taxon>
        <taxon>Fungi</taxon>
        <taxon>Dikarya</taxon>
        <taxon>Ascomycota</taxon>
        <taxon>Pezizomycotina</taxon>
        <taxon>Dothideomycetes</taxon>
        <taxon>Pleosporomycetidae</taxon>
        <taxon>Pleosporales</taxon>
        <taxon>Pleosporineae</taxon>
        <taxon>Leptosphaeriaceae</taxon>
        <taxon>Plenodomus</taxon>
        <taxon>Plenodomus lingam/Leptosphaeria maculans species complex</taxon>
    </lineage>
</organism>
<dbReference type="PANTHER" id="PTHR13044:SF14">
    <property type="entry name" value="CRYPTOCEPHAL, ISOFORM A"/>
    <property type="match status" value="1"/>
</dbReference>
<evidence type="ECO:0000256" key="4">
    <source>
        <dbReference type="ARBA" id="ARBA00023163"/>
    </source>
</evidence>
<dbReference type="GeneID" id="13283857"/>
<dbReference type="HOGENOM" id="CLU_056562_0_0_1"/>
<feature type="domain" description="BZIP" evidence="8">
    <location>
        <begin position="181"/>
        <end position="240"/>
    </location>
</feature>
<reference evidence="10" key="1">
    <citation type="journal article" date="2011" name="Nat. Commun.">
        <title>Effector diversification within compartments of the Leptosphaeria maculans genome affected by Repeat-Induced Point mutations.</title>
        <authorList>
            <person name="Rouxel T."/>
            <person name="Grandaubert J."/>
            <person name="Hane J.K."/>
            <person name="Hoede C."/>
            <person name="van de Wouw A.P."/>
            <person name="Couloux A."/>
            <person name="Dominguez V."/>
            <person name="Anthouard V."/>
            <person name="Bally P."/>
            <person name="Bourras S."/>
            <person name="Cozijnsen A.J."/>
            <person name="Ciuffetti L.M."/>
            <person name="Degrave A."/>
            <person name="Dilmaghani A."/>
            <person name="Duret L."/>
            <person name="Fudal I."/>
            <person name="Goodwin S.B."/>
            <person name="Gout L."/>
            <person name="Glaser N."/>
            <person name="Linglin J."/>
            <person name="Kema G.H.J."/>
            <person name="Lapalu N."/>
            <person name="Lawrence C.B."/>
            <person name="May K."/>
            <person name="Meyer M."/>
            <person name="Ollivier B."/>
            <person name="Poulain J."/>
            <person name="Schoch C.L."/>
            <person name="Simon A."/>
            <person name="Spatafora J.W."/>
            <person name="Stachowiak A."/>
            <person name="Turgeon B.G."/>
            <person name="Tyler B.M."/>
            <person name="Vincent D."/>
            <person name="Weissenbach J."/>
            <person name="Amselem J."/>
            <person name="Quesneville H."/>
            <person name="Oliver R.P."/>
            <person name="Wincker P."/>
            <person name="Balesdent M.-H."/>
            <person name="Howlett B.J."/>
        </authorList>
    </citation>
    <scope>NUCLEOTIDE SEQUENCE [LARGE SCALE GENOMIC DNA]</scope>
    <source>
        <strain evidence="10">JN3 / isolate v23.1.3 / race Av1-4-5-6-7-8</strain>
    </source>
</reference>
<dbReference type="eggNOG" id="ENOG502S7ZI">
    <property type="taxonomic scope" value="Eukaryota"/>
</dbReference>
<dbReference type="VEuPathDB" id="FungiDB:LEMA_P046430.1"/>
<feature type="region of interest" description="Disordered" evidence="7">
    <location>
        <begin position="178"/>
        <end position="202"/>
    </location>
</feature>
<name>E5R4G9_LEPMJ</name>
<dbReference type="Gene3D" id="1.20.5.170">
    <property type="match status" value="1"/>
</dbReference>
<evidence type="ECO:0000256" key="7">
    <source>
        <dbReference type="SAM" id="MobiDB-lite"/>
    </source>
</evidence>
<protein>
    <submittedName>
        <fullName evidence="9">Similar to bZIP transcription factor (MetR)</fullName>
    </submittedName>
</protein>
<evidence type="ECO:0000256" key="3">
    <source>
        <dbReference type="ARBA" id="ARBA00023125"/>
    </source>
</evidence>
<proteinExistence type="predicted"/>
<keyword evidence="5" id="KW-0539">Nucleus</keyword>
<dbReference type="PROSITE" id="PS00036">
    <property type="entry name" value="BZIP_BASIC"/>
    <property type="match status" value="1"/>
</dbReference>
<dbReference type="PROSITE" id="PS50217">
    <property type="entry name" value="BZIP"/>
    <property type="match status" value="1"/>
</dbReference>
<evidence type="ECO:0000256" key="6">
    <source>
        <dbReference type="SAM" id="Coils"/>
    </source>
</evidence>
<dbReference type="OrthoDB" id="1939598at2759"/>
<keyword evidence="4" id="KW-0804">Transcription</keyword>
<dbReference type="PANTHER" id="PTHR13044">
    <property type="entry name" value="ACTIVATING TRANSCRIPTION FACTOR ATF 4/5"/>
    <property type="match status" value="1"/>
</dbReference>
<dbReference type="Pfam" id="PF07716">
    <property type="entry name" value="bZIP_2"/>
    <property type="match status" value="1"/>
</dbReference>
<evidence type="ECO:0000256" key="1">
    <source>
        <dbReference type="ARBA" id="ARBA00004123"/>
    </source>
</evidence>
<feature type="compositionally biased region" description="Polar residues" evidence="7">
    <location>
        <begin position="82"/>
        <end position="91"/>
    </location>
</feature>
<keyword evidence="2" id="KW-0805">Transcription regulation</keyword>
<dbReference type="Proteomes" id="UP000002668">
    <property type="component" value="Genome"/>
</dbReference>
<evidence type="ECO:0000313" key="10">
    <source>
        <dbReference type="Proteomes" id="UP000002668"/>
    </source>
</evidence>
<keyword evidence="10" id="KW-1185">Reference proteome</keyword>
<comment type="subcellular location">
    <subcellularLocation>
        <location evidence="1">Nucleus</location>
    </subcellularLocation>
</comment>
<feature type="region of interest" description="Disordered" evidence="7">
    <location>
        <begin position="242"/>
        <end position="283"/>
    </location>
</feature>
<dbReference type="EMBL" id="FP929083">
    <property type="protein sequence ID" value="CBX91937.1"/>
    <property type="molecule type" value="Genomic_DNA"/>
</dbReference>
<dbReference type="SUPFAM" id="SSF57959">
    <property type="entry name" value="Leucine zipper domain"/>
    <property type="match status" value="1"/>
</dbReference>
<dbReference type="FunFam" id="1.20.5.170:FF:000075">
    <property type="entry name" value="BZIP transcription factor (MetR)"/>
    <property type="match status" value="1"/>
</dbReference>
<feature type="region of interest" description="Disordered" evidence="7">
    <location>
        <begin position="72"/>
        <end position="93"/>
    </location>
</feature>
<dbReference type="SMART" id="SM00338">
    <property type="entry name" value="BRLZ"/>
    <property type="match status" value="1"/>
</dbReference>
<dbReference type="AlphaFoldDB" id="E5R4G9"/>
<keyword evidence="3" id="KW-0238">DNA-binding</keyword>
<keyword evidence="6" id="KW-0175">Coiled coil</keyword>
<evidence type="ECO:0000259" key="8">
    <source>
        <dbReference type="PROSITE" id="PS50217"/>
    </source>
</evidence>
<accession>E5R4G9</accession>
<evidence type="ECO:0000313" key="9">
    <source>
        <dbReference type="EMBL" id="CBX91937.1"/>
    </source>
</evidence>
<feature type="coiled-coil region" evidence="6">
    <location>
        <begin position="202"/>
        <end position="229"/>
    </location>
</feature>
<dbReference type="CDD" id="cd14705">
    <property type="entry name" value="bZIP_Zip1"/>
    <property type="match status" value="1"/>
</dbReference>
<dbReference type="RefSeq" id="XP_003835302.1">
    <property type="nucleotide sequence ID" value="XM_003835254.1"/>
</dbReference>
<dbReference type="InterPro" id="IPR046347">
    <property type="entry name" value="bZIP_sf"/>
</dbReference>
<dbReference type="STRING" id="985895.E5R4G9"/>
<dbReference type="InterPro" id="IPR004827">
    <property type="entry name" value="bZIP"/>
</dbReference>
<dbReference type="GO" id="GO:0000977">
    <property type="term" value="F:RNA polymerase II transcription regulatory region sequence-specific DNA binding"/>
    <property type="evidence" value="ECO:0007669"/>
    <property type="project" value="TreeGrafter"/>
</dbReference>
<dbReference type="GO" id="GO:0005634">
    <property type="term" value="C:nucleus"/>
    <property type="evidence" value="ECO:0007669"/>
    <property type="project" value="UniProtKB-SubCell"/>
</dbReference>
<dbReference type="OMA" id="CLEHFTS"/>
<evidence type="ECO:0000256" key="5">
    <source>
        <dbReference type="ARBA" id="ARBA00023242"/>
    </source>
</evidence>
<gene>
    <name evidence="9" type="ORF">LEMA_P046430.1</name>
</gene>
<sequence>MSAYKGHRGPNVSQYIADLNMLSPTQDLLADPVPIEDEFSVFLNADFYDVNGPLNPSIDFTSPVDFNVDVDSAPAQPPKTGVSPTRPSESTGVEPVMDFSLQGDFSFTDFNSFGASTLLDPSLPGLPQPQPADYSLPPTYDSSTSSIPALGHDFDSSLKKRRLDDDIPEHLDANARLAAEEDKRRRNTAASARFRVKKKQREQALEKTAKDMSDKVNILETRIQQLETENAWLKGLITEKNSGKSSSELIARLSKHEEHASGRSSSTHTDGVGTRAECSKVAA</sequence>
<feature type="region of interest" description="Disordered" evidence="7">
    <location>
        <begin position="121"/>
        <end position="148"/>
    </location>
</feature>